<dbReference type="GO" id="GO:0008453">
    <property type="term" value="F:alanine-glyoxylate transaminase activity"/>
    <property type="evidence" value="ECO:0007669"/>
    <property type="project" value="TreeGrafter"/>
</dbReference>
<dbReference type="PROSITE" id="PS00595">
    <property type="entry name" value="AA_TRANSFER_CLASS_5"/>
    <property type="match status" value="1"/>
</dbReference>
<dbReference type="Proteomes" id="UP000594468">
    <property type="component" value="Chromosome"/>
</dbReference>
<gene>
    <name evidence="9" type="ORF">G4Y79_23655</name>
</gene>
<dbReference type="InterPro" id="IPR015421">
    <property type="entry name" value="PyrdxlP-dep_Trfase_major"/>
</dbReference>
<proteinExistence type="inferred from homology"/>
<dbReference type="InterPro" id="IPR020578">
    <property type="entry name" value="Aminotrans_V_PyrdxlP_BS"/>
</dbReference>
<feature type="binding site" evidence="4">
    <location>
        <position position="338"/>
    </location>
    <ligand>
        <name>substrate</name>
    </ligand>
</feature>
<reference evidence="9 10" key="1">
    <citation type="submission" date="2020-02" db="EMBL/GenBank/DDBJ databases">
        <authorList>
            <person name="Zheng R.K."/>
            <person name="Sun C.M."/>
        </authorList>
    </citation>
    <scope>NUCLEOTIDE SEQUENCE [LARGE SCALE GENOMIC DNA]</scope>
    <source>
        <strain evidence="10">rifampicinis</strain>
    </source>
</reference>
<dbReference type="Gene3D" id="3.40.640.10">
    <property type="entry name" value="Type I PLP-dependent aspartate aminotransferase-like (Major domain)"/>
    <property type="match status" value="1"/>
</dbReference>
<keyword evidence="10" id="KW-1185">Reference proteome</keyword>
<dbReference type="KEGG" id="pmet:G4Y79_23655"/>
<organism evidence="9 10">
    <name type="scientific">Phototrophicus methaneseepsis</name>
    <dbReference type="NCBI Taxonomy" id="2710758"/>
    <lineage>
        <taxon>Bacteria</taxon>
        <taxon>Bacillati</taxon>
        <taxon>Chloroflexota</taxon>
        <taxon>Candidatus Thermofontia</taxon>
        <taxon>Phototrophicales</taxon>
        <taxon>Phototrophicaceae</taxon>
        <taxon>Phototrophicus</taxon>
    </lineage>
</organism>
<name>A0A7S8IEJ5_9CHLR</name>
<dbReference type="GO" id="GO:0004760">
    <property type="term" value="F:L-serine-pyruvate transaminase activity"/>
    <property type="evidence" value="ECO:0007669"/>
    <property type="project" value="TreeGrafter"/>
</dbReference>
<comment type="cofactor">
    <cofactor evidence="1 5 7">
        <name>pyridoxal 5'-phosphate</name>
        <dbReference type="ChEBI" id="CHEBI:597326"/>
    </cofactor>
</comment>
<dbReference type="PANTHER" id="PTHR21152">
    <property type="entry name" value="AMINOTRANSFERASE CLASS V"/>
    <property type="match status" value="1"/>
</dbReference>
<evidence type="ECO:0000313" key="9">
    <source>
        <dbReference type="EMBL" id="QPC82647.1"/>
    </source>
</evidence>
<accession>A0A7S8IEJ5</accession>
<dbReference type="GO" id="GO:0019265">
    <property type="term" value="P:glycine biosynthetic process, by transamination of glyoxylate"/>
    <property type="evidence" value="ECO:0007669"/>
    <property type="project" value="TreeGrafter"/>
</dbReference>
<dbReference type="AlphaFoldDB" id="A0A7S8IEJ5"/>
<keyword evidence="3 5" id="KW-0663">Pyridoxal phosphate</keyword>
<sequence>MTQSDHKYLVIPGPVEVRREILEAQSQWMIGHRSSEFAALYGRLHSKLQQAFFTESRVFMVGCSGTGFWEGASRNCIRDDQKVLHLRGGAFSDRWASISEANGKQVDTLDVEWGEAHTPEMLKEALQNGPYDAVCMVHNETSTGVTNPVKDLAAVVHAEAPDTLVLVDSVSGFLGTELCTDEWGLDLVLTSSQKAFALPPGIAFAAVSDRVLARAEQIEYRGYYFDFLEIDKSAQKNNTPSTPPVSLMFAADQQMDDILAEGIENRWARHIAMKEMTHEWATSRGFGLYADEPYRSNTVTTVDNREKGIDVNEMSKFMAGRGFAMDKGYGKIKGPTFRIAHMGDMQIATLEEVFDGLDAFIGK</sequence>
<dbReference type="InterPro" id="IPR015424">
    <property type="entry name" value="PyrdxlP-dep_Trfase"/>
</dbReference>
<keyword evidence="9" id="KW-0032">Aminotransferase</keyword>
<dbReference type="SUPFAM" id="SSF53383">
    <property type="entry name" value="PLP-dependent transferases"/>
    <property type="match status" value="1"/>
</dbReference>
<keyword evidence="9" id="KW-0808">Transferase</keyword>
<dbReference type="EMBL" id="CP062983">
    <property type="protein sequence ID" value="QPC82647.1"/>
    <property type="molecule type" value="Genomic_DNA"/>
</dbReference>
<dbReference type="InterPro" id="IPR000192">
    <property type="entry name" value="Aminotrans_V_dom"/>
</dbReference>
<feature type="domain" description="Aminotransferase class V" evidence="8">
    <location>
        <begin position="32"/>
        <end position="328"/>
    </location>
</feature>
<protein>
    <submittedName>
        <fullName evidence="9">Alanine--glyoxylate aminotransferase family protein</fullName>
    </submittedName>
</protein>
<dbReference type="InterPro" id="IPR015422">
    <property type="entry name" value="PyrdxlP-dep_Trfase_small"/>
</dbReference>
<comment type="similarity">
    <text evidence="2 6">Belongs to the class-V pyridoxal-phosphate-dependent aminotransferase family.</text>
</comment>
<evidence type="ECO:0000256" key="5">
    <source>
        <dbReference type="PIRSR" id="PIRSR000524-50"/>
    </source>
</evidence>
<evidence type="ECO:0000256" key="4">
    <source>
        <dbReference type="PIRSR" id="PIRSR000524-1"/>
    </source>
</evidence>
<feature type="modified residue" description="N6-(pyridoxal phosphate)lysine" evidence="5">
    <location>
        <position position="194"/>
    </location>
</feature>
<evidence type="ECO:0000256" key="2">
    <source>
        <dbReference type="ARBA" id="ARBA00009236"/>
    </source>
</evidence>
<evidence type="ECO:0000256" key="6">
    <source>
        <dbReference type="RuleBase" id="RU004075"/>
    </source>
</evidence>
<dbReference type="RefSeq" id="WP_195170716.1">
    <property type="nucleotide sequence ID" value="NZ_CP062983.1"/>
</dbReference>
<evidence type="ECO:0000256" key="7">
    <source>
        <dbReference type="RuleBase" id="RU004504"/>
    </source>
</evidence>
<evidence type="ECO:0000313" key="10">
    <source>
        <dbReference type="Proteomes" id="UP000594468"/>
    </source>
</evidence>
<dbReference type="PIRSF" id="PIRSF000524">
    <property type="entry name" value="SPT"/>
    <property type="match status" value="1"/>
</dbReference>
<dbReference type="PANTHER" id="PTHR21152:SF40">
    <property type="entry name" value="ALANINE--GLYOXYLATE AMINOTRANSFERASE"/>
    <property type="match status" value="1"/>
</dbReference>
<dbReference type="InterPro" id="IPR024169">
    <property type="entry name" value="SP_NH2Trfase/AEP_transaminase"/>
</dbReference>
<evidence type="ECO:0000259" key="8">
    <source>
        <dbReference type="Pfam" id="PF00266"/>
    </source>
</evidence>
<evidence type="ECO:0000256" key="1">
    <source>
        <dbReference type="ARBA" id="ARBA00001933"/>
    </source>
</evidence>
<dbReference type="Gene3D" id="3.90.1150.10">
    <property type="entry name" value="Aspartate Aminotransferase, domain 1"/>
    <property type="match status" value="1"/>
</dbReference>
<dbReference type="Pfam" id="PF00266">
    <property type="entry name" value="Aminotran_5"/>
    <property type="match status" value="1"/>
</dbReference>
<evidence type="ECO:0000256" key="3">
    <source>
        <dbReference type="ARBA" id="ARBA00022898"/>
    </source>
</evidence>